<sequence length="197" mass="22253">MAFGAARQQNYGRAGRQRPAVPGMEAGQGGARMDLSRLLQASWWELWQIRRSSGNDGRSRVKVEEERLRELGGVPSLTGPNRTDNLLHIRFCHVVLHLPTIAVNDSTECMFLNLMVFERLHPEGGNDLSAFVFVMDSVIRSSRNGELLSNKRIIRDAVGGQHGGGRDVKSPLQMGDPNYIYNAVNSYYRSRWRLWDI</sequence>
<dbReference type="Gramene" id="OPUNC12G10690.1">
    <property type="protein sequence ID" value="OPUNC12G10690.1"/>
    <property type="gene ID" value="OPUNC12G10690"/>
</dbReference>
<dbReference type="InterPro" id="IPR004158">
    <property type="entry name" value="DUF247_pln"/>
</dbReference>
<feature type="region of interest" description="Disordered" evidence="1">
    <location>
        <begin position="1"/>
        <end position="28"/>
    </location>
</feature>
<dbReference type="HOGENOM" id="CLU_1386159_0_0_1"/>
<dbReference type="AlphaFoldDB" id="A0A0E0MMD7"/>
<reference evidence="2" key="1">
    <citation type="submission" date="2015-04" db="UniProtKB">
        <authorList>
            <consortium name="EnsemblPlants"/>
        </authorList>
    </citation>
    <scope>IDENTIFICATION</scope>
</reference>
<dbReference type="PANTHER" id="PTHR31170:SF18">
    <property type="entry name" value="(WILD MALAYSIAN BANANA) HYPOTHETICAL PROTEIN"/>
    <property type="match status" value="1"/>
</dbReference>
<name>A0A0E0MMD7_ORYPU</name>
<evidence type="ECO:0000313" key="3">
    <source>
        <dbReference type="Proteomes" id="UP000026962"/>
    </source>
</evidence>
<dbReference type="STRING" id="4537.A0A0E0MMD7"/>
<reference evidence="2" key="2">
    <citation type="submission" date="2018-05" db="EMBL/GenBank/DDBJ databases">
        <title>OpunRS2 (Oryza punctata Reference Sequence Version 2).</title>
        <authorList>
            <person name="Zhang J."/>
            <person name="Kudrna D."/>
            <person name="Lee S."/>
            <person name="Talag J."/>
            <person name="Welchert J."/>
            <person name="Wing R.A."/>
        </authorList>
    </citation>
    <scope>NUCLEOTIDE SEQUENCE [LARGE SCALE GENOMIC DNA]</scope>
</reference>
<organism evidence="2">
    <name type="scientific">Oryza punctata</name>
    <name type="common">Red rice</name>
    <dbReference type="NCBI Taxonomy" id="4537"/>
    <lineage>
        <taxon>Eukaryota</taxon>
        <taxon>Viridiplantae</taxon>
        <taxon>Streptophyta</taxon>
        <taxon>Embryophyta</taxon>
        <taxon>Tracheophyta</taxon>
        <taxon>Spermatophyta</taxon>
        <taxon>Magnoliopsida</taxon>
        <taxon>Liliopsida</taxon>
        <taxon>Poales</taxon>
        <taxon>Poaceae</taxon>
        <taxon>BOP clade</taxon>
        <taxon>Oryzoideae</taxon>
        <taxon>Oryzeae</taxon>
        <taxon>Oryzinae</taxon>
        <taxon>Oryza</taxon>
    </lineage>
</organism>
<accession>A0A0E0MMD7</accession>
<dbReference type="EnsemblPlants" id="OPUNC12G10690.1">
    <property type="protein sequence ID" value="OPUNC12G10690.1"/>
    <property type="gene ID" value="OPUNC12G10690"/>
</dbReference>
<dbReference type="Pfam" id="PF03140">
    <property type="entry name" value="DUF247"/>
    <property type="match status" value="1"/>
</dbReference>
<proteinExistence type="predicted"/>
<dbReference type="PANTHER" id="PTHR31170">
    <property type="entry name" value="BNAC04G53230D PROTEIN"/>
    <property type="match status" value="1"/>
</dbReference>
<dbReference type="Proteomes" id="UP000026962">
    <property type="component" value="Chromosome 12"/>
</dbReference>
<evidence type="ECO:0000256" key="1">
    <source>
        <dbReference type="SAM" id="MobiDB-lite"/>
    </source>
</evidence>
<protein>
    <submittedName>
        <fullName evidence="2">Uncharacterized protein</fullName>
    </submittedName>
</protein>
<evidence type="ECO:0000313" key="2">
    <source>
        <dbReference type="EnsemblPlants" id="OPUNC12G10690.1"/>
    </source>
</evidence>
<keyword evidence="3" id="KW-1185">Reference proteome</keyword>